<evidence type="ECO:0000313" key="3">
    <source>
        <dbReference type="Proteomes" id="UP000268014"/>
    </source>
</evidence>
<feature type="non-terminal residue" evidence="2">
    <location>
        <position position="40"/>
    </location>
</feature>
<evidence type="ECO:0000313" key="2">
    <source>
        <dbReference type="EMBL" id="VDO61349.1"/>
    </source>
</evidence>
<keyword evidence="3" id="KW-1185">Reference proteome</keyword>
<protein>
    <submittedName>
        <fullName evidence="2">Uncharacterized protein</fullName>
    </submittedName>
</protein>
<gene>
    <name evidence="2" type="ORF">HPLM_LOCUS16717</name>
</gene>
<sequence>MKKFRYRKAFSESRPSEDSHQAGEIFERRCRDIEKISFGM</sequence>
<feature type="compositionally biased region" description="Basic and acidic residues" evidence="1">
    <location>
        <begin position="9"/>
        <end position="23"/>
    </location>
</feature>
<organism evidence="2 3">
    <name type="scientific">Haemonchus placei</name>
    <name type="common">Barber's pole worm</name>
    <dbReference type="NCBI Taxonomy" id="6290"/>
    <lineage>
        <taxon>Eukaryota</taxon>
        <taxon>Metazoa</taxon>
        <taxon>Ecdysozoa</taxon>
        <taxon>Nematoda</taxon>
        <taxon>Chromadorea</taxon>
        <taxon>Rhabditida</taxon>
        <taxon>Rhabditina</taxon>
        <taxon>Rhabditomorpha</taxon>
        <taxon>Strongyloidea</taxon>
        <taxon>Trichostrongylidae</taxon>
        <taxon>Haemonchus</taxon>
    </lineage>
</organism>
<accession>A0A3P7X5P9</accession>
<dbReference type="EMBL" id="UZAF01019551">
    <property type="protein sequence ID" value="VDO61349.1"/>
    <property type="molecule type" value="Genomic_DNA"/>
</dbReference>
<dbReference type="Proteomes" id="UP000268014">
    <property type="component" value="Unassembled WGS sequence"/>
</dbReference>
<feature type="region of interest" description="Disordered" evidence="1">
    <location>
        <begin position="1"/>
        <end position="23"/>
    </location>
</feature>
<proteinExistence type="predicted"/>
<reference evidence="2 3" key="1">
    <citation type="submission" date="2018-11" db="EMBL/GenBank/DDBJ databases">
        <authorList>
            <consortium name="Pathogen Informatics"/>
        </authorList>
    </citation>
    <scope>NUCLEOTIDE SEQUENCE [LARGE SCALE GENOMIC DNA]</scope>
    <source>
        <strain evidence="2 3">MHpl1</strain>
    </source>
</reference>
<name>A0A3P7X5P9_HAEPC</name>
<dbReference type="AlphaFoldDB" id="A0A3P7X5P9"/>
<evidence type="ECO:0000256" key="1">
    <source>
        <dbReference type="SAM" id="MobiDB-lite"/>
    </source>
</evidence>